<evidence type="ECO:0000313" key="2">
    <source>
        <dbReference type="EMBL" id="KAL2474328.1"/>
    </source>
</evidence>
<protein>
    <submittedName>
        <fullName evidence="2">Uncharacterized protein</fullName>
    </submittedName>
</protein>
<dbReference type="Proteomes" id="UP001604336">
    <property type="component" value="Unassembled WGS sequence"/>
</dbReference>
<dbReference type="EMBL" id="JBFOLK010000011">
    <property type="protein sequence ID" value="KAL2474328.1"/>
    <property type="molecule type" value="Genomic_DNA"/>
</dbReference>
<evidence type="ECO:0000256" key="1">
    <source>
        <dbReference type="SAM" id="MobiDB-lite"/>
    </source>
</evidence>
<gene>
    <name evidence="2" type="ORF">Adt_35064</name>
</gene>
<dbReference type="AlphaFoldDB" id="A0ABD1QDT7"/>
<accession>A0ABD1QDT7</accession>
<comment type="caution">
    <text evidence="2">The sequence shown here is derived from an EMBL/GenBank/DDBJ whole genome shotgun (WGS) entry which is preliminary data.</text>
</comment>
<reference evidence="3" key="1">
    <citation type="submission" date="2024-07" db="EMBL/GenBank/DDBJ databases">
        <title>Two chromosome-level genome assemblies of Korean endemic species Abeliophyllum distichum and Forsythia ovata (Oleaceae).</title>
        <authorList>
            <person name="Jang H."/>
        </authorList>
    </citation>
    <scope>NUCLEOTIDE SEQUENCE [LARGE SCALE GENOMIC DNA]</scope>
</reference>
<evidence type="ECO:0000313" key="3">
    <source>
        <dbReference type="Proteomes" id="UP001604336"/>
    </source>
</evidence>
<keyword evidence="3" id="KW-1185">Reference proteome</keyword>
<name>A0ABD1QDT7_9LAMI</name>
<proteinExistence type="predicted"/>
<feature type="region of interest" description="Disordered" evidence="1">
    <location>
        <begin position="61"/>
        <end position="81"/>
    </location>
</feature>
<organism evidence="2 3">
    <name type="scientific">Abeliophyllum distichum</name>
    <dbReference type="NCBI Taxonomy" id="126358"/>
    <lineage>
        <taxon>Eukaryota</taxon>
        <taxon>Viridiplantae</taxon>
        <taxon>Streptophyta</taxon>
        <taxon>Embryophyta</taxon>
        <taxon>Tracheophyta</taxon>
        <taxon>Spermatophyta</taxon>
        <taxon>Magnoliopsida</taxon>
        <taxon>eudicotyledons</taxon>
        <taxon>Gunneridae</taxon>
        <taxon>Pentapetalae</taxon>
        <taxon>asterids</taxon>
        <taxon>lamiids</taxon>
        <taxon>Lamiales</taxon>
        <taxon>Oleaceae</taxon>
        <taxon>Forsythieae</taxon>
        <taxon>Abeliophyllum</taxon>
    </lineage>
</organism>
<sequence>MKVKRAEVEAKVMMSFKEEFPNTPEYLHLANLFMMADREQLVERIGEVHPECDISFLRHALADPSSPKDPAATKVPTSTKPQAKGEAYTTLLIIEEGLQCTSPGEVVGTGIFFFQSLYSL</sequence>